<evidence type="ECO:0000313" key="2">
    <source>
        <dbReference type="Proteomes" id="UP000297527"/>
    </source>
</evidence>
<dbReference type="Proteomes" id="UP000297527">
    <property type="component" value="Unassembled WGS sequence"/>
</dbReference>
<reference evidence="1 2" key="1">
    <citation type="submission" date="2017-12" db="EMBL/GenBank/DDBJ databases">
        <title>Comparative genomics of Botrytis spp.</title>
        <authorList>
            <person name="Valero-Jimenez C.A."/>
            <person name="Tapia P."/>
            <person name="Veloso J."/>
            <person name="Silva-Moreno E."/>
            <person name="Staats M."/>
            <person name="Valdes J.H."/>
            <person name="Van Kan J.A.L."/>
        </authorList>
    </citation>
    <scope>NUCLEOTIDE SEQUENCE [LARGE SCALE GENOMIC DNA]</scope>
    <source>
        <strain evidence="1 2">MUCL11595</strain>
    </source>
</reference>
<dbReference type="AlphaFoldDB" id="A0A4Z1I7U6"/>
<protein>
    <submittedName>
        <fullName evidence="1">Uncharacterized protein</fullName>
    </submittedName>
</protein>
<dbReference type="EMBL" id="PQXN01000063">
    <property type="protein sequence ID" value="TGO57658.1"/>
    <property type="molecule type" value="Genomic_DNA"/>
</dbReference>
<organism evidence="1 2">
    <name type="scientific">Botryotinia convoluta</name>
    <dbReference type="NCBI Taxonomy" id="54673"/>
    <lineage>
        <taxon>Eukaryota</taxon>
        <taxon>Fungi</taxon>
        <taxon>Dikarya</taxon>
        <taxon>Ascomycota</taxon>
        <taxon>Pezizomycotina</taxon>
        <taxon>Leotiomycetes</taxon>
        <taxon>Helotiales</taxon>
        <taxon>Sclerotiniaceae</taxon>
        <taxon>Botryotinia</taxon>
    </lineage>
</organism>
<comment type="caution">
    <text evidence="1">The sequence shown here is derived from an EMBL/GenBank/DDBJ whole genome shotgun (WGS) entry which is preliminary data.</text>
</comment>
<keyword evidence="2" id="KW-1185">Reference proteome</keyword>
<accession>A0A4Z1I7U6</accession>
<sequence>MVVRKVFILTFEKTRLPGDKKVAVNGSVTDEKGPIGDIIFADSGRTCRRKKCNGSSYPQKQMRLTGSSEFLLLSPMFLRT</sequence>
<name>A0A4Z1I7U6_9HELO</name>
<proteinExistence type="predicted"/>
<evidence type="ECO:0000313" key="1">
    <source>
        <dbReference type="EMBL" id="TGO57658.1"/>
    </source>
</evidence>
<gene>
    <name evidence="1" type="ORF">BCON_0063g00150</name>
</gene>